<dbReference type="Proteomes" id="UP000314294">
    <property type="component" value="Unassembled WGS sequence"/>
</dbReference>
<sequence length="65" mass="7067">MTSHSSSFTTNEKLPAISKAGPHVEHLIVSAEEPDVILPPPERSRKAHVAPQVMYGARHKIASRA</sequence>
<feature type="region of interest" description="Disordered" evidence="1">
    <location>
        <begin position="35"/>
        <end position="65"/>
    </location>
</feature>
<reference evidence="2 3" key="1">
    <citation type="submission" date="2019-03" db="EMBL/GenBank/DDBJ databases">
        <title>First draft genome of Liparis tanakae, snailfish: a comprehensive survey of snailfish specific genes.</title>
        <authorList>
            <person name="Kim W."/>
            <person name="Song I."/>
            <person name="Jeong J.-H."/>
            <person name="Kim D."/>
            <person name="Kim S."/>
            <person name="Ryu S."/>
            <person name="Song J.Y."/>
            <person name="Lee S.K."/>
        </authorList>
    </citation>
    <scope>NUCLEOTIDE SEQUENCE [LARGE SCALE GENOMIC DNA]</scope>
    <source>
        <tissue evidence="2">Muscle</tissue>
    </source>
</reference>
<name>A0A4Z2JDI8_9TELE</name>
<dbReference type="AlphaFoldDB" id="A0A4Z2JDI8"/>
<feature type="compositionally biased region" description="Polar residues" evidence="1">
    <location>
        <begin position="1"/>
        <end position="12"/>
    </location>
</feature>
<gene>
    <name evidence="2" type="ORF">EYF80_001505</name>
</gene>
<keyword evidence="3" id="KW-1185">Reference proteome</keyword>
<evidence type="ECO:0000256" key="1">
    <source>
        <dbReference type="SAM" id="MobiDB-lite"/>
    </source>
</evidence>
<comment type="caution">
    <text evidence="2">The sequence shown here is derived from an EMBL/GenBank/DDBJ whole genome shotgun (WGS) entry which is preliminary data.</text>
</comment>
<dbReference type="EMBL" id="SRLO01000006">
    <property type="protein sequence ID" value="TNN88289.1"/>
    <property type="molecule type" value="Genomic_DNA"/>
</dbReference>
<proteinExistence type="predicted"/>
<protein>
    <submittedName>
        <fullName evidence="2">Uncharacterized protein</fullName>
    </submittedName>
</protein>
<evidence type="ECO:0000313" key="2">
    <source>
        <dbReference type="EMBL" id="TNN88289.1"/>
    </source>
</evidence>
<evidence type="ECO:0000313" key="3">
    <source>
        <dbReference type="Proteomes" id="UP000314294"/>
    </source>
</evidence>
<feature type="region of interest" description="Disordered" evidence="1">
    <location>
        <begin position="1"/>
        <end position="20"/>
    </location>
</feature>
<organism evidence="2 3">
    <name type="scientific">Liparis tanakae</name>
    <name type="common">Tanaka's snailfish</name>
    <dbReference type="NCBI Taxonomy" id="230148"/>
    <lineage>
        <taxon>Eukaryota</taxon>
        <taxon>Metazoa</taxon>
        <taxon>Chordata</taxon>
        <taxon>Craniata</taxon>
        <taxon>Vertebrata</taxon>
        <taxon>Euteleostomi</taxon>
        <taxon>Actinopterygii</taxon>
        <taxon>Neopterygii</taxon>
        <taxon>Teleostei</taxon>
        <taxon>Neoteleostei</taxon>
        <taxon>Acanthomorphata</taxon>
        <taxon>Eupercaria</taxon>
        <taxon>Perciformes</taxon>
        <taxon>Cottioidei</taxon>
        <taxon>Cottales</taxon>
        <taxon>Liparidae</taxon>
        <taxon>Liparis</taxon>
    </lineage>
</organism>
<accession>A0A4Z2JDI8</accession>